<keyword evidence="2" id="KW-1185">Reference proteome</keyword>
<dbReference type="Proteomes" id="UP001281147">
    <property type="component" value="Unassembled WGS sequence"/>
</dbReference>
<gene>
    <name evidence="1" type="ORF">LTR37_017001</name>
</gene>
<accession>A0ACC3MM58</accession>
<evidence type="ECO:0000313" key="2">
    <source>
        <dbReference type="Proteomes" id="UP001281147"/>
    </source>
</evidence>
<protein>
    <submittedName>
        <fullName evidence="1">Uncharacterized protein</fullName>
    </submittedName>
</protein>
<evidence type="ECO:0000313" key="1">
    <source>
        <dbReference type="EMBL" id="KAK3698293.1"/>
    </source>
</evidence>
<dbReference type="EMBL" id="JAUTXU010000212">
    <property type="protein sequence ID" value="KAK3698293.1"/>
    <property type="molecule type" value="Genomic_DNA"/>
</dbReference>
<organism evidence="1 2">
    <name type="scientific">Vermiconidia calcicola</name>
    <dbReference type="NCBI Taxonomy" id="1690605"/>
    <lineage>
        <taxon>Eukaryota</taxon>
        <taxon>Fungi</taxon>
        <taxon>Dikarya</taxon>
        <taxon>Ascomycota</taxon>
        <taxon>Pezizomycotina</taxon>
        <taxon>Dothideomycetes</taxon>
        <taxon>Dothideomycetidae</taxon>
        <taxon>Mycosphaerellales</taxon>
        <taxon>Extremaceae</taxon>
        <taxon>Vermiconidia</taxon>
    </lineage>
</organism>
<proteinExistence type="predicted"/>
<name>A0ACC3MM58_9PEZI</name>
<sequence length="554" mass="61820">MPSIKRGFSRVIGKMNPSRTTRRSSSTGGRAKGTGGTSTGQIPGVSFEFNQSLGLDNPTAFQSTSQGTSKYPWQPTSIGETNPEEPIKLEITLGLEFEFILAVNTYPTKAASINYSPSTALNMVRAALVHPMIAKCADCGEIHKFRLEMNASCAMDHSRWTVEEDGSVVVTNEEIEALGESAPFFHFYSIEVKSRILYHGHNLRTTCGSRSDGHIHEISYTQEFEAVLERLHNSFISRDHRGRATILLNRTCGFHVHVGNERRGYPLGTVKNVVSTYVANERAIDALHSTSRIGATRLALDPLTVQSFAMLDRQLEPAAFNMPWSEHFIATAHWLRRHEAGLSRTDHAIPHAYDAGVLYPESHLRDPHIGQAAVANNVAAWLEVVRLAPDLDKLKELQTMKSHSSTLNLNNLAGKHDDAWGNMHQLNTIEFRQHAGTLDRAEVRAWLDMVLCSDQHWLSPTHRTSDLLETIGCSEGTVKHYKHKLGIRIPHCSYGRDVMQQDMVALSELPADDMLKPLQQLLASKRARDILPAQVQHRIVDKFRQGGYGQFSPE</sequence>
<reference evidence="1" key="1">
    <citation type="submission" date="2023-07" db="EMBL/GenBank/DDBJ databases">
        <title>Black Yeasts Isolated from many extreme environments.</title>
        <authorList>
            <person name="Coleine C."/>
            <person name="Stajich J.E."/>
            <person name="Selbmann L."/>
        </authorList>
    </citation>
    <scope>NUCLEOTIDE SEQUENCE</scope>
    <source>
        <strain evidence="1">CCFEE 5714</strain>
    </source>
</reference>
<comment type="caution">
    <text evidence="1">The sequence shown here is derived from an EMBL/GenBank/DDBJ whole genome shotgun (WGS) entry which is preliminary data.</text>
</comment>